<keyword evidence="3" id="KW-0418">Kinase</keyword>
<dbReference type="PANTHER" id="PTHR42833:SF4">
    <property type="entry name" value="URIDYLATE KINASE PUMPKIN, CHLOROPLASTIC"/>
    <property type="match status" value="1"/>
</dbReference>
<feature type="region of interest" description="Disordered" evidence="5">
    <location>
        <begin position="19"/>
        <end position="45"/>
    </location>
</feature>
<evidence type="ECO:0000256" key="2">
    <source>
        <dbReference type="ARBA" id="ARBA00022741"/>
    </source>
</evidence>
<feature type="non-terminal residue" evidence="6">
    <location>
        <position position="1"/>
    </location>
</feature>
<protein>
    <recommendedName>
        <fullName evidence="8">Uridylate kinase</fullName>
    </recommendedName>
</protein>
<keyword evidence="7" id="KW-1185">Reference proteome</keyword>
<evidence type="ECO:0000256" key="1">
    <source>
        <dbReference type="ARBA" id="ARBA00022679"/>
    </source>
</evidence>
<comment type="caution">
    <text evidence="6">The sequence shown here is derived from an EMBL/GenBank/DDBJ whole genome shotgun (WGS) entry which is preliminary data.</text>
</comment>
<keyword evidence="2" id="KW-0547">Nucleotide-binding</keyword>
<dbReference type="InterPro" id="IPR036393">
    <property type="entry name" value="AceGlu_kinase-like_sf"/>
</dbReference>
<proteinExistence type="predicted"/>
<dbReference type="EMBL" id="JAGKQM010000013">
    <property type="protein sequence ID" value="KAH0892395.1"/>
    <property type="molecule type" value="Genomic_DNA"/>
</dbReference>
<gene>
    <name evidence="6" type="ORF">HID58_054824</name>
</gene>
<evidence type="ECO:0000256" key="4">
    <source>
        <dbReference type="ARBA" id="ARBA00022840"/>
    </source>
</evidence>
<organism evidence="6 7">
    <name type="scientific">Brassica napus</name>
    <name type="common">Rape</name>
    <dbReference type="NCBI Taxonomy" id="3708"/>
    <lineage>
        <taxon>Eukaryota</taxon>
        <taxon>Viridiplantae</taxon>
        <taxon>Streptophyta</taxon>
        <taxon>Embryophyta</taxon>
        <taxon>Tracheophyta</taxon>
        <taxon>Spermatophyta</taxon>
        <taxon>Magnoliopsida</taxon>
        <taxon>eudicotyledons</taxon>
        <taxon>Gunneridae</taxon>
        <taxon>Pentapetalae</taxon>
        <taxon>rosids</taxon>
        <taxon>malvids</taxon>
        <taxon>Brassicales</taxon>
        <taxon>Brassicaceae</taxon>
        <taxon>Brassiceae</taxon>
        <taxon>Brassica</taxon>
    </lineage>
</organism>
<reference evidence="6 7" key="1">
    <citation type="submission" date="2021-05" db="EMBL/GenBank/DDBJ databases">
        <title>Genome Assembly of Synthetic Allotetraploid Brassica napus Reveals Homoeologous Exchanges between Subgenomes.</title>
        <authorList>
            <person name="Davis J.T."/>
        </authorList>
    </citation>
    <scope>NUCLEOTIDE SEQUENCE [LARGE SCALE GENOMIC DNA]</scope>
    <source>
        <strain evidence="7">cv. Da-Ae</strain>
        <tissue evidence="6">Seedling</tissue>
    </source>
</reference>
<evidence type="ECO:0000256" key="5">
    <source>
        <dbReference type="SAM" id="MobiDB-lite"/>
    </source>
</evidence>
<evidence type="ECO:0000313" key="7">
    <source>
        <dbReference type="Proteomes" id="UP000824890"/>
    </source>
</evidence>
<evidence type="ECO:0008006" key="8">
    <source>
        <dbReference type="Google" id="ProtNLM"/>
    </source>
</evidence>
<dbReference type="SUPFAM" id="SSF53633">
    <property type="entry name" value="Carbamate kinase-like"/>
    <property type="match status" value="1"/>
</dbReference>
<keyword evidence="1" id="KW-0808">Transferase</keyword>
<name>A0ABQ8AIR0_BRANA</name>
<dbReference type="PANTHER" id="PTHR42833">
    <property type="entry name" value="URIDYLATE KINASE"/>
    <property type="match status" value="1"/>
</dbReference>
<feature type="compositionally biased region" description="Polar residues" evidence="5">
    <location>
        <begin position="22"/>
        <end position="33"/>
    </location>
</feature>
<evidence type="ECO:0000256" key="3">
    <source>
        <dbReference type="ARBA" id="ARBA00022777"/>
    </source>
</evidence>
<accession>A0ABQ8AIR0</accession>
<dbReference type="Proteomes" id="UP000824890">
    <property type="component" value="Unassembled WGS sequence"/>
</dbReference>
<keyword evidence="4" id="KW-0067">ATP-binding</keyword>
<evidence type="ECO:0000313" key="6">
    <source>
        <dbReference type="EMBL" id="KAH0892395.1"/>
    </source>
</evidence>
<dbReference type="Gene3D" id="3.40.1160.10">
    <property type="entry name" value="Acetylglutamate kinase-like"/>
    <property type="match status" value="1"/>
</dbReference>
<sequence length="137" mass="14639">APSWITGATNGVALRHVDPNAGNDTQLHGQSSFPGMPSFDGTSKPPLKWRRSVEQLNIDPKGIMSVAREVSTVNRLGIKVAIVVGGGNIFRGSTWSGCSGFDRYSTDCIGIKSILDFLVPEECVMVLLQVVVYTASS</sequence>